<evidence type="ECO:0000256" key="1">
    <source>
        <dbReference type="SAM" id="SignalP"/>
    </source>
</evidence>
<evidence type="ECO:0000313" key="4">
    <source>
        <dbReference type="EMBL" id="KAA5803972.1"/>
    </source>
</evidence>
<feature type="domain" description="DUF5117" evidence="3">
    <location>
        <begin position="91"/>
        <end position="292"/>
    </location>
</feature>
<dbReference type="PANTHER" id="PTHR38478:SF1">
    <property type="entry name" value="ZINC DEPENDENT METALLOPROTEASE DOMAIN LIPOPROTEIN"/>
    <property type="match status" value="1"/>
</dbReference>
<gene>
    <name evidence="4" type="ORF">F1654_09290</name>
</gene>
<feature type="chain" id="PRO_5024299839" evidence="1">
    <location>
        <begin position="25"/>
        <end position="857"/>
    </location>
</feature>
<sequence>MIAQSSRWIAALIALVLFSAGALADDKTIEEYTEDEKFERTDGLFPLYRNTENGDLFMEISGDILGDEIIYFTYTEDGAPRVGHFRGMFRANRVLVFERRFGKIEIEAVNTSFSFDEDNALSRAADANITRALLAVLDVVAETPAEDGEDGEAGSPARYLINAGRLLQSEDMHQIKPTPPTGPAAQNMFQLGRLDSGRTRVLEARSYPLNTDVIVEYVFTNDTPRGAIGPEITDPRTVAVKLQHSFIAMPENGYEPRSDDFRVGYFGQRVTNLTDTTVTPFDDVINRWRLVKQDPDAEISDPVEPIVWWIENTTPHELRDDIREAALTWNIAFEAAGFSNAIEVRVQPDDADWDAGDIRYNVLRWTSSPTPPFGGYGPSFTNPRTGEIIGADIMLEYVFMTNRIRFSEIFDVAGLTPWLPADMLAEMTGRPELAHVHDHAHGEMCNFAEHLQFETQAALATLQARGASQMEMDELQRQSLAYLVIHEIGHTLGLMHNMRATSEVPLEHLHDGRPVTNSIMDYPALNIAPAGVEQGPWSLDTPGPYDIWAIQYGYTTDEDALPAILARSTEPELAFGNDADDMRAPGRGVDPRVMINDLSDDPVGWAAQRVDIINDTLTALPEQFEKEGETYQALLTSYLILTGQRFGAANVATRHIGGVYNNRAVVGQPGAERPFIPVPRAKQEEALRVLEASMFGPDAFTAEEAFADRLQRQRRFFDHFGSNEDPSLHSRAFAQQMALLAHLTHPNVLERLQDSRRYGGTYSPAEYMRDLTRIMYQADVGGEPNSYRQNLQVAYLQRLIAITSDSSFSPASRSAALASIGDIKGWVGPGWMPDLFGSREARAHRAHLRRLIAASEA</sequence>
<dbReference type="Gene3D" id="3.40.390.10">
    <property type="entry name" value="Collagenase (Catalytic Domain)"/>
    <property type="match status" value="1"/>
</dbReference>
<feature type="domain" description="EcxA zinc-binding" evidence="2">
    <location>
        <begin position="469"/>
        <end position="777"/>
    </location>
</feature>
<keyword evidence="1" id="KW-0732">Signal</keyword>
<dbReference type="PANTHER" id="PTHR38478">
    <property type="entry name" value="PEPTIDASE M1A AND M12B"/>
    <property type="match status" value="1"/>
</dbReference>
<evidence type="ECO:0000313" key="5">
    <source>
        <dbReference type="Proteomes" id="UP000325122"/>
    </source>
</evidence>
<dbReference type="InterPro" id="IPR033413">
    <property type="entry name" value="DUF5117"/>
</dbReference>
<dbReference type="EMBL" id="VWOJ01000002">
    <property type="protein sequence ID" value="KAA5803972.1"/>
    <property type="molecule type" value="Genomic_DNA"/>
</dbReference>
<dbReference type="InterPro" id="IPR032534">
    <property type="entry name" value="EcxA_zinc-bd"/>
</dbReference>
<reference evidence="4 5" key="1">
    <citation type="submission" date="2019-09" db="EMBL/GenBank/DDBJ databases">
        <authorList>
            <person name="Kevbrin V."/>
            <person name="Grouzdev D.S."/>
        </authorList>
    </citation>
    <scope>NUCLEOTIDE SEQUENCE [LARGE SCALE GENOMIC DNA]</scope>
    <source>
        <strain evidence="4 5">G-192</strain>
    </source>
</reference>
<dbReference type="Pfam" id="PF17148">
    <property type="entry name" value="DUF5117"/>
    <property type="match status" value="1"/>
</dbReference>
<keyword evidence="5" id="KW-1185">Reference proteome</keyword>
<organism evidence="4 5">
    <name type="scientific">Alkalicaulis satelles</name>
    <dbReference type="NCBI Taxonomy" id="2609175"/>
    <lineage>
        <taxon>Bacteria</taxon>
        <taxon>Pseudomonadati</taxon>
        <taxon>Pseudomonadota</taxon>
        <taxon>Alphaproteobacteria</taxon>
        <taxon>Maricaulales</taxon>
        <taxon>Maricaulaceae</taxon>
        <taxon>Alkalicaulis</taxon>
    </lineage>
</organism>
<dbReference type="InterPro" id="IPR034032">
    <property type="entry name" value="Zn_MMP-like_bac"/>
</dbReference>
<dbReference type="Proteomes" id="UP000325122">
    <property type="component" value="Unassembled WGS sequence"/>
</dbReference>
<proteinExistence type="predicted"/>
<feature type="signal peptide" evidence="1">
    <location>
        <begin position="1"/>
        <end position="24"/>
    </location>
</feature>
<name>A0A5M6ZGT3_9PROT</name>
<dbReference type="SUPFAM" id="SSF55486">
    <property type="entry name" value="Metalloproteases ('zincins'), catalytic domain"/>
    <property type="match status" value="1"/>
</dbReference>
<dbReference type="RefSeq" id="WP_150023239.1">
    <property type="nucleotide sequence ID" value="NZ_VWOJ01000002.1"/>
</dbReference>
<dbReference type="GO" id="GO:0008237">
    <property type="term" value="F:metallopeptidase activity"/>
    <property type="evidence" value="ECO:0007669"/>
    <property type="project" value="InterPro"/>
</dbReference>
<comment type="caution">
    <text evidence="4">The sequence shown here is derived from an EMBL/GenBank/DDBJ whole genome shotgun (WGS) entry which is preliminary data.</text>
</comment>
<protein>
    <submittedName>
        <fullName evidence="4">DUF5117 domain-containing protein</fullName>
    </submittedName>
</protein>
<evidence type="ECO:0000259" key="2">
    <source>
        <dbReference type="Pfam" id="PF16313"/>
    </source>
</evidence>
<accession>A0A5M6ZGT3</accession>
<dbReference type="CDD" id="cd04276">
    <property type="entry name" value="ZnMc_MMP_like_2"/>
    <property type="match status" value="1"/>
</dbReference>
<dbReference type="InterPro" id="IPR024079">
    <property type="entry name" value="MetalloPept_cat_dom_sf"/>
</dbReference>
<dbReference type="Pfam" id="PF16313">
    <property type="entry name" value="DUF4953"/>
    <property type="match status" value="1"/>
</dbReference>
<dbReference type="AlphaFoldDB" id="A0A5M6ZGT3"/>
<evidence type="ECO:0000259" key="3">
    <source>
        <dbReference type="Pfam" id="PF17148"/>
    </source>
</evidence>